<keyword evidence="5" id="KW-1185">Reference proteome</keyword>
<feature type="chain" id="PRO_5003117798" description="Sushi domain-containing protein" evidence="3">
    <location>
        <begin position="24"/>
        <end position="566"/>
    </location>
</feature>
<sequence>MKTATLAVFTLAVLACIARTAQGTCTDETFGTVEDGETAYAACPVSQDGYQSALCTGGSYGEADVSHCTDRGVTVFSYGIASASFFVGHTIIDMALKTDGSMASYTIDPALPEGLNFDSASGVISGTPSVAAEAMPYTVTGVPTAGGSGPSTMITISVSVVMCPALDSFPTVASGETSSSTTACPAGTQGTATRLCTDGFFGNIDTSGCVALAPQGLSYSGTTSVKRNTPIVLEPHYQNAVTSFEVSSGTLPAGVTLSSETGTISGVPTATGSSVVTIRANGSGSSTTTVSISVTSASCSGLQDKNGGSVTINHNSQINFDCEEGYTGTWSYTCQDGVYKNKFEGLCQASRPTQFSYARSTFNLKVGEQMYSGRPTWSGVAKVFTATNLPEGFTIDTSTGIITGSSSSAYDVIQSVTVYAMVSESATPSQKASTTVSIMVSDYECSGVTEFDTKKVGGTSEYKCPESEGYEGTMKRKCVMVDDNTRAEWALPESHCQLKPDFTFVYIGGIVFVVCLIIMIIGLIVKSSRSRTKSQKKNLSKTTSKPAPKAVPKTAPVHKAPAKVTI</sequence>
<evidence type="ECO:0000256" key="1">
    <source>
        <dbReference type="SAM" id="MobiDB-lite"/>
    </source>
</evidence>
<proteinExistence type="predicted"/>
<feature type="compositionally biased region" description="Low complexity" evidence="1">
    <location>
        <begin position="541"/>
        <end position="566"/>
    </location>
</feature>
<reference evidence="4" key="1">
    <citation type="submission" date="2010-02" db="EMBL/GenBank/DDBJ databases">
        <title>Sequencing and annotation of the Blastocystis hominis genome.</title>
        <authorList>
            <person name="Wincker P."/>
        </authorList>
    </citation>
    <scope>NUCLEOTIDE SEQUENCE</scope>
    <source>
        <strain evidence="4">Singapore isolate B</strain>
    </source>
</reference>
<dbReference type="OrthoDB" id="10560792at2759"/>
<evidence type="ECO:0008006" key="6">
    <source>
        <dbReference type="Google" id="ProtNLM"/>
    </source>
</evidence>
<feature type="signal peptide" evidence="3">
    <location>
        <begin position="1"/>
        <end position="23"/>
    </location>
</feature>
<keyword evidence="2" id="KW-1133">Transmembrane helix</keyword>
<dbReference type="GO" id="GO:0016020">
    <property type="term" value="C:membrane"/>
    <property type="evidence" value="ECO:0007669"/>
    <property type="project" value="InterPro"/>
</dbReference>
<protein>
    <recommendedName>
        <fullName evidence="6">Sushi domain-containing protein</fullName>
    </recommendedName>
</protein>
<name>D8MAI1_BLAHO</name>
<dbReference type="InterPro" id="IPR013783">
    <property type="entry name" value="Ig-like_fold"/>
</dbReference>
<keyword evidence="3" id="KW-0732">Signal</keyword>
<dbReference type="EMBL" id="FN668690">
    <property type="protein sequence ID" value="CBK25070.2"/>
    <property type="molecule type" value="Genomic_DNA"/>
</dbReference>
<keyword evidence="2" id="KW-0812">Transmembrane</keyword>
<dbReference type="Gene3D" id="2.60.40.10">
    <property type="entry name" value="Immunoglobulins"/>
    <property type="match status" value="3"/>
</dbReference>
<feature type="region of interest" description="Disordered" evidence="1">
    <location>
        <begin position="532"/>
        <end position="566"/>
    </location>
</feature>
<dbReference type="GO" id="GO:0005509">
    <property type="term" value="F:calcium ion binding"/>
    <property type="evidence" value="ECO:0007669"/>
    <property type="project" value="InterPro"/>
</dbReference>
<dbReference type="PROSITE" id="PS51257">
    <property type="entry name" value="PROKAR_LIPOPROTEIN"/>
    <property type="match status" value="1"/>
</dbReference>
<gene>
    <name evidence="4" type="ORF">GSBLH_T00004711001</name>
</gene>
<evidence type="ECO:0000256" key="2">
    <source>
        <dbReference type="SAM" id="Phobius"/>
    </source>
</evidence>
<feature type="transmembrane region" description="Helical" evidence="2">
    <location>
        <begin position="504"/>
        <end position="525"/>
    </location>
</feature>
<dbReference type="InterPro" id="IPR015919">
    <property type="entry name" value="Cadherin-like_sf"/>
</dbReference>
<dbReference type="SUPFAM" id="SSF49313">
    <property type="entry name" value="Cadherin-like"/>
    <property type="match status" value="3"/>
</dbReference>
<accession>D8MAI1</accession>
<dbReference type="GeneID" id="24921717"/>
<evidence type="ECO:0000256" key="3">
    <source>
        <dbReference type="SAM" id="SignalP"/>
    </source>
</evidence>
<organism evidence="4">
    <name type="scientific">Blastocystis hominis</name>
    <dbReference type="NCBI Taxonomy" id="12968"/>
    <lineage>
        <taxon>Eukaryota</taxon>
        <taxon>Sar</taxon>
        <taxon>Stramenopiles</taxon>
        <taxon>Bigyra</taxon>
        <taxon>Opalozoa</taxon>
        <taxon>Opalinata</taxon>
        <taxon>Blastocystidae</taxon>
        <taxon>Blastocystis</taxon>
    </lineage>
</organism>
<dbReference type="Proteomes" id="UP000008312">
    <property type="component" value="Unassembled WGS sequence"/>
</dbReference>
<dbReference type="InParanoid" id="D8MAI1"/>
<dbReference type="CDD" id="cd11304">
    <property type="entry name" value="Cadherin_repeat"/>
    <property type="match status" value="1"/>
</dbReference>
<dbReference type="Pfam" id="PF05345">
    <property type="entry name" value="He_PIG"/>
    <property type="match status" value="3"/>
</dbReference>
<evidence type="ECO:0000313" key="4">
    <source>
        <dbReference type="EMBL" id="CBK25070.2"/>
    </source>
</evidence>
<dbReference type="AlphaFoldDB" id="D8MAI1"/>
<dbReference type="RefSeq" id="XP_012899118.1">
    <property type="nucleotide sequence ID" value="XM_013043664.1"/>
</dbReference>
<evidence type="ECO:0000313" key="5">
    <source>
        <dbReference type="Proteomes" id="UP000008312"/>
    </source>
</evidence>
<keyword evidence="2" id="KW-0472">Membrane</keyword>